<dbReference type="PANTHER" id="PTHR13031:SF0">
    <property type="entry name" value="RIBONUCLEASE P PROTEIN SUBUNIT P30"/>
    <property type="match status" value="1"/>
</dbReference>
<gene>
    <name evidence="5" type="ORF">PPAR1163_LOCUS15807</name>
</gene>
<accession>A0A7S1U7N7</accession>
<sequence length="379" mass="39207">MAAPGRGGYVDLCVNVARLKGGEAAAACVRTLLELGYAGCALNTEVYGDVQDKHRCVLDRAALLRPWEEAGGALGIVPRLYTRITCVVETEAEARTLDHGSAALDSYEIVAARPTADDAFDFCCKRAQVDVISLDLCNRLSFHLHPTTVAAALARGVFFEVCYAPALDHAVRRRRLVANVAELVRATRGRNLIFSSGASDSWALRGPLDVVNLAGLLGLPSPSLEAILGKNARQVLLHGLSRHGRHRGIHLVSVAPAAPAAAAPRGPAPAEAAAGGQVGAGEEEDVRVGGGGAVAPLEEQDDSGGLGDGFISFGTEPAEEDGAKPKPAAKPRVKAGGILAGLLAKKKRKAPGAQAGASQTSLGLGLGSAKKKKKKPRKG</sequence>
<evidence type="ECO:0000256" key="2">
    <source>
        <dbReference type="ARBA" id="ARBA00007331"/>
    </source>
</evidence>
<feature type="compositionally biased region" description="Basic residues" evidence="4">
    <location>
        <begin position="369"/>
        <end position="379"/>
    </location>
</feature>
<protein>
    <submittedName>
        <fullName evidence="5">Uncharacterized protein</fullName>
    </submittedName>
</protein>
<dbReference type="PANTHER" id="PTHR13031">
    <property type="entry name" value="RIBONUCLEASE P SUBUNIT P30"/>
    <property type="match status" value="1"/>
</dbReference>
<keyword evidence="3" id="KW-0819">tRNA processing</keyword>
<dbReference type="GO" id="GO:0005655">
    <property type="term" value="C:nucleolar ribonuclease P complex"/>
    <property type="evidence" value="ECO:0007669"/>
    <property type="project" value="TreeGrafter"/>
</dbReference>
<dbReference type="GO" id="GO:0008033">
    <property type="term" value="P:tRNA processing"/>
    <property type="evidence" value="ECO:0007669"/>
    <property type="project" value="UniProtKB-KW"/>
</dbReference>
<evidence type="ECO:0000313" key="5">
    <source>
        <dbReference type="EMBL" id="CAD9257435.1"/>
    </source>
</evidence>
<evidence type="ECO:0000256" key="4">
    <source>
        <dbReference type="SAM" id="MobiDB-lite"/>
    </source>
</evidence>
<dbReference type="InterPro" id="IPR002738">
    <property type="entry name" value="RNase_P_p30"/>
</dbReference>
<dbReference type="SUPFAM" id="SSF89550">
    <property type="entry name" value="PHP domain-like"/>
    <property type="match status" value="1"/>
</dbReference>
<dbReference type="AlphaFoldDB" id="A0A7S1U7N7"/>
<feature type="region of interest" description="Disordered" evidence="4">
    <location>
        <begin position="261"/>
        <end position="333"/>
    </location>
</feature>
<reference evidence="5" key="1">
    <citation type="submission" date="2021-01" db="EMBL/GenBank/DDBJ databases">
        <authorList>
            <person name="Corre E."/>
            <person name="Pelletier E."/>
            <person name="Niang G."/>
            <person name="Scheremetjew M."/>
            <person name="Finn R."/>
            <person name="Kale V."/>
            <person name="Holt S."/>
            <person name="Cochrane G."/>
            <person name="Meng A."/>
            <person name="Brown T."/>
            <person name="Cohen L."/>
        </authorList>
    </citation>
    <scope>NUCLEOTIDE SEQUENCE</scope>
    <source>
        <strain evidence="5">CCMP2877</strain>
    </source>
</reference>
<dbReference type="EMBL" id="HBGJ01024693">
    <property type="protein sequence ID" value="CAD9257435.1"/>
    <property type="molecule type" value="Transcribed_RNA"/>
</dbReference>
<evidence type="ECO:0000256" key="1">
    <source>
        <dbReference type="ARBA" id="ARBA00004123"/>
    </source>
</evidence>
<dbReference type="Gene3D" id="3.20.20.140">
    <property type="entry name" value="Metal-dependent hydrolases"/>
    <property type="match status" value="1"/>
</dbReference>
<comment type="similarity">
    <text evidence="2">Belongs to the eukaryotic/archaeal RNase P protein component 3 family.</text>
</comment>
<feature type="compositionally biased region" description="Low complexity" evidence="4">
    <location>
        <begin position="261"/>
        <end position="275"/>
    </location>
</feature>
<dbReference type="Pfam" id="PF01876">
    <property type="entry name" value="RNase_P_p30"/>
    <property type="match status" value="1"/>
</dbReference>
<name>A0A7S1U7N7_9STRA</name>
<comment type="subcellular location">
    <subcellularLocation>
        <location evidence="1">Nucleus</location>
    </subcellularLocation>
</comment>
<feature type="region of interest" description="Disordered" evidence="4">
    <location>
        <begin position="345"/>
        <end position="379"/>
    </location>
</feature>
<dbReference type="InterPro" id="IPR016195">
    <property type="entry name" value="Pol/histidinol_Pase-like"/>
</dbReference>
<evidence type="ECO:0000256" key="3">
    <source>
        <dbReference type="ARBA" id="ARBA00022694"/>
    </source>
</evidence>
<dbReference type="GO" id="GO:0003723">
    <property type="term" value="F:RNA binding"/>
    <property type="evidence" value="ECO:0007669"/>
    <property type="project" value="TreeGrafter"/>
</dbReference>
<proteinExistence type="inferred from homology"/>
<organism evidence="5">
    <name type="scientific">Phaeomonas parva</name>
    <dbReference type="NCBI Taxonomy" id="124430"/>
    <lineage>
        <taxon>Eukaryota</taxon>
        <taxon>Sar</taxon>
        <taxon>Stramenopiles</taxon>
        <taxon>Ochrophyta</taxon>
        <taxon>Pinguiophyceae</taxon>
        <taxon>Pinguiochrysidales</taxon>
        <taxon>Pinguiochrysidaceae</taxon>
        <taxon>Phaeomonas</taxon>
    </lineage>
</organism>